<sequence length="430" mass="49010">MDSQKSEFDFEYQNSQYGSIDNSKPLIYQKSYTSSIQSQPFSKVKYESLNEIHLDFSKATFFKDGHKSVGSNGSINNINGSKNSILSSLSESLKQKTKSISSNLPAINTDINSLNKSKTSHTPSTDSTIDLPFHNKNLPISIDTPLSAVNLFKSILSPISKNQNDFQERDISFDYQNGFVDSFVDDQKDDTLAENINPNISILSSSSFDSKSQTSNFRSFKTFERLRDQLAQEQIKNETQTRHLRENIIHNQFSEQFRNEFTHKAPSIKRENAFLISSGKNDPFNPNIFSNAKTSQEDDANNNENHFLSSESNGHHRNKPLKFNWAIQTESEKYISKLESKIKKIKKAPKEIIVEIPDDDFDNYAYDSVTEESELLSDSDSINQPLISRSDAGKKLRRRKYIIQTLRDNKNLIIVIILALLLAVIVFLFL</sequence>
<keyword evidence="2" id="KW-1133">Transmembrane helix</keyword>
<evidence type="ECO:0000313" key="3">
    <source>
        <dbReference type="EMBL" id="ORX58484.1"/>
    </source>
</evidence>
<dbReference type="AlphaFoldDB" id="A0A1Y1VK67"/>
<gene>
    <name evidence="3" type="ORF">BCR36DRAFT_408991</name>
</gene>
<feature type="transmembrane region" description="Helical" evidence="2">
    <location>
        <begin position="412"/>
        <end position="429"/>
    </location>
</feature>
<keyword evidence="2" id="KW-0472">Membrane</keyword>
<feature type="compositionally biased region" description="Polar residues" evidence="1">
    <location>
        <begin position="302"/>
        <end position="312"/>
    </location>
</feature>
<name>A0A1Y1VK67_9FUNG</name>
<accession>A0A1Y1VK67</accession>
<protein>
    <submittedName>
        <fullName evidence="3">Uncharacterized protein</fullName>
    </submittedName>
</protein>
<keyword evidence="2" id="KW-0812">Transmembrane</keyword>
<evidence type="ECO:0000256" key="1">
    <source>
        <dbReference type="SAM" id="MobiDB-lite"/>
    </source>
</evidence>
<evidence type="ECO:0000313" key="4">
    <source>
        <dbReference type="Proteomes" id="UP000193719"/>
    </source>
</evidence>
<reference evidence="3 4" key="1">
    <citation type="submission" date="2016-08" db="EMBL/GenBank/DDBJ databases">
        <title>Genomes of anaerobic fungi encode conserved fungal cellulosomes for biomass hydrolysis.</title>
        <authorList>
            <consortium name="DOE Joint Genome Institute"/>
            <person name="Haitjema C.H."/>
            <person name="Gilmore S.P."/>
            <person name="Henske J.K."/>
            <person name="Solomon K.V."/>
            <person name="De Groot R."/>
            <person name="Kuo A."/>
            <person name="Mondo S.J."/>
            <person name="Salamov A.A."/>
            <person name="Labutti K."/>
            <person name="Zhao Z."/>
            <person name="Chiniquy J."/>
            <person name="Barry K."/>
            <person name="Brewer H.M."/>
            <person name="Purvine S.O."/>
            <person name="Wright A.T."/>
            <person name="Boxma B."/>
            <person name="Van Alen T."/>
            <person name="Hackstein J.H."/>
            <person name="Baker S.E."/>
            <person name="Grigoriev I.V."/>
            <person name="O'Malley M.A."/>
        </authorList>
    </citation>
    <scope>NUCLEOTIDE SEQUENCE [LARGE SCALE GENOMIC DNA]</scope>
    <source>
        <strain evidence="4">finn</strain>
    </source>
</reference>
<evidence type="ECO:0000256" key="2">
    <source>
        <dbReference type="SAM" id="Phobius"/>
    </source>
</evidence>
<comment type="caution">
    <text evidence="3">The sequence shown here is derived from an EMBL/GenBank/DDBJ whole genome shotgun (WGS) entry which is preliminary data.</text>
</comment>
<feature type="region of interest" description="Disordered" evidence="1">
    <location>
        <begin position="293"/>
        <end position="315"/>
    </location>
</feature>
<proteinExistence type="predicted"/>
<keyword evidence="4" id="KW-1185">Reference proteome</keyword>
<reference evidence="3 4" key="2">
    <citation type="submission" date="2016-08" db="EMBL/GenBank/DDBJ databases">
        <title>Pervasive Adenine N6-methylation of Active Genes in Fungi.</title>
        <authorList>
            <consortium name="DOE Joint Genome Institute"/>
            <person name="Mondo S.J."/>
            <person name="Dannebaum R.O."/>
            <person name="Kuo R.C."/>
            <person name="Labutti K."/>
            <person name="Haridas S."/>
            <person name="Kuo A."/>
            <person name="Salamov A."/>
            <person name="Ahrendt S.R."/>
            <person name="Lipzen A."/>
            <person name="Sullivan W."/>
            <person name="Andreopoulos W.B."/>
            <person name="Clum A."/>
            <person name="Lindquist E."/>
            <person name="Daum C."/>
            <person name="Ramamoorthy G.K."/>
            <person name="Gryganskyi A."/>
            <person name="Culley D."/>
            <person name="Magnuson J.K."/>
            <person name="James T.Y."/>
            <person name="O'Malley M.A."/>
            <person name="Stajich J.E."/>
            <person name="Spatafora J.W."/>
            <person name="Visel A."/>
            <person name="Grigoriev I.V."/>
        </authorList>
    </citation>
    <scope>NUCLEOTIDE SEQUENCE [LARGE SCALE GENOMIC DNA]</scope>
    <source>
        <strain evidence="4">finn</strain>
    </source>
</reference>
<dbReference type="OrthoDB" id="10657246at2759"/>
<dbReference type="EMBL" id="MCFH01000004">
    <property type="protein sequence ID" value="ORX58484.1"/>
    <property type="molecule type" value="Genomic_DNA"/>
</dbReference>
<organism evidence="3 4">
    <name type="scientific">Piromyces finnis</name>
    <dbReference type="NCBI Taxonomy" id="1754191"/>
    <lineage>
        <taxon>Eukaryota</taxon>
        <taxon>Fungi</taxon>
        <taxon>Fungi incertae sedis</taxon>
        <taxon>Chytridiomycota</taxon>
        <taxon>Chytridiomycota incertae sedis</taxon>
        <taxon>Neocallimastigomycetes</taxon>
        <taxon>Neocallimastigales</taxon>
        <taxon>Neocallimastigaceae</taxon>
        <taxon>Piromyces</taxon>
    </lineage>
</organism>
<dbReference type="Proteomes" id="UP000193719">
    <property type="component" value="Unassembled WGS sequence"/>
</dbReference>